<dbReference type="GO" id="GO:0007020">
    <property type="term" value="P:microtubule nucleation"/>
    <property type="evidence" value="ECO:0007669"/>
    <property type="project" value="InterPro"/>
</dbReference>
<dbReference type="GO" id="GO:0005874">
    <property type="term" value="C:microtubule"/>
    <property type="evidence" value="ECO:0007669"/>
    <property type="project" value="UniProtKB-KW"/>
</dbReference>
<dbReference type="PANTHER" id="PTHR19302:SF13">
    <property type="entry name" value="GAMMA-TUBULIN COMPLEX COMPONENT 2"/>
    <property type="match status" value="1"/>
</dbReference>
<dbReference type="Pfam" id="PF04130">
    <property type="entry name" value="GCP_C_terminal"/>
    <property type="match status" value="1"/>
</dbReference>
<dbReference type="InterPro" id="IPR042241">
    <property type="entry name" value="GCP_C_sf"/>
</dbReference>
<comment type="caution">
    <text evidence="8">The sequence shown here is derived from an EMBL/GenBank/DDBJ whole genome shotgun (WGS) entry which is preliminary data.</text>
</comment>
<dbReference type="GO" id="GO:0031122">
    <property type="term" value="P:cytoplasmic microtubule organization"/>
    <property type="evidence" value="ECO:0007669"/>
    <property type="project" value="TreeGrafter"/>
</dbReference>
<sequence>MQQNFESLRLLDNSKTMTLVGRKVPYPKRFDDPSLHKKPKKYPIESMSDLREQEAAIMFDLMSVLLGYEGFYIRYSEAFDPEDLAEKLTGPDFKLHKFLDSSLKDITRRILGYGKKYFALTSFVEMYDNTVYGKLIGALCYEIDNLLKEYQILIARIYRQFKEISNYSLSKLEQELKTGISTKLDHLYYITQKIKEENEKRTDFETLEQMNFQSIIKSIKHDLVNTGGLDDIFSNSESSRFVKGGMVLNLIDTLIDQNEGNGSSHHYLLELYNSVASSFVDMLNLWLENGILQDPFDEFMIRETVDMNLNSKSEQFWTEKFTIRSEGALKQFALSEMQYKILLTGKYLNLLKECGIDMEVYGTELDKIKTLYDPDLYIKIDQAYERANKYIVELLFQGYNINEFIVGLNKYFLLTNNHNMDDFLNHTIHDLKRPRNMVSLTGLTKQFDISYSADDSLKASPLHETIRLIFKLINVKLEKDTYINELMVIINSRITDAQEVFESGDLNSLKKIINSAVSANVNSSGSNASSSVVLNGIKIDDYAIQRFTFDIEIPFPLNLILTRTFVAEYQIIFRNLLFIRYIEKSMEISWKEIGYQKFWTYRFSSKKLRRWIKNCRVLHSRMSDFIRVLSYYINFQVIDSNRIKLEKILDRFSRGEGECELRELFEVLKSFSNTILHNSLLTKVNVLAILYHLLCTVVLYHNFVMQLRKTLILMDEDLYERNRSRMADKEFDEEKNKARLERIFRLLYNYNNQFNSNVTELIECLKYYGQFESPSFLTLFDDLVALFPEL</sequence>
<dbReference type="GO" id="GO:0000922">
    <property type="term" value="C:spindle pole"/>
    <property type="evidence" value="ECO:0007669"/>
    <property type="project" value="InterPro"/>
</dbReference>
<keyword evidence="2 5" id="KW-0963">Cytoplasm</keyword>
<dbReference type="PANTHER" id="PTHR19302">
    <property type="entry name" value="GAMMA TUBULIN COMPLEX PROTEIN"/>
    <property type="match status" value="1"/>
</dbReference>
<feature type="domain" description="Gamma tubulin complex component C-terminal" evidence="6">
    <location>
        <begin position="408"/>
        <end position="770"/>
    </location>
</feature>
<dbReference type="GO" id="GO:0000278">
    <property type="term" value="P:mitotic cell cycle"/>
    <property type="evidence" value="ECO:0007669"/>
    <property type="project" value="TreeGrafter"/>
</dbReference>
<name>A0A9W6SWM9_CANBO</name>
<evidence type="ECO:0000259" key="7">
    <source>
        <dbReference type="Pfam" id="PF17681"/>
    </source>
</evidence>
<comment type="subcellular location">
    <subcellularLocation>
        <location evidence="5">Cytoplasm</location>
        <location evidence="5">Cytoskeleton</location>
        <location evidence="5">Microtubule organizing center</location>
    </subcellularLocation>
</comment>
<proteinExistence type="inferred from homology"/>
<dbReference type="AlphaFoldDB" id="A0A9W6SWM9"/>
<keyword evidence="4 5" id="KW-0206">Cytoskeleton</keyword>
<comment type="similarity">
    <text evidence="1 5">Belongs to the TUBGCP family.</text>
</comment>
<evidence type="ECO:0000256" key="5">
    <source>
        <dbReference type="RuleBase" id="RU363050"/>
    </source>
</evidence>
<evidence type="ECO:0000256" key="1">
    <source>
        <dbReference type="ARBA" id="ARBA00010337"/>
    </source>
</evidence>
<dbReference type="InterPro" id="IPR040457">
    <property type="entry name" value="GCP_C"/>
</dbReference>
<keyword evidence="3 5" id="KW-0493">Microtubule</keyword>
<keyword evidence="9" id="KW-1185">Reference proteome</keyword>
<evidence type="ECO:0000256" key="3">
    <source>
        <dbReference type="ARBA" id="ARBA00022701"/>
    </source>
</evidence>
<dbReference type="GO" id="GO:0051011">
    <property type="term" value="F:microtubule minus-end binding"/>
    <property type="evidence" value="ECO:0007669"/>
    <property type="project" value="TreeGrafter"/>
</dbReference>
<accession>A0A9W6SWM9</accession>
<reference evidence="8" key="1">
    <citation type="submission" date="2023-04" db="EMBL/GenBank/DDBJ databases">
        <title>Candida boidinii NBRC 10035.</title>
        <authorList>
            <person name="Ichikawa N."/>
            <person name="Sato H."/>
            <person name="Tonouchi N."/>
        </authorList>
    </citation>
    <scope>NUCLEOTIDE SEQUENCE</scope>
    <source>
        <strain evidence="8">NBRC 10035</strain>
    </source>
</reference>
<dbReference type="InterPro" id="IPR041470">
    <property type="entry name" value="GCP_N"/>
</dbReference>
<dbReference type="Pfam" id="PF17681">
    <property type="entry name" value="GCP_N_terminal"/>
    <property type="match status" value="1"/>
</dbReference>
<dbReference type="Proteomes" id="UP001165120">
    <property type="component" value="Unassembled WGS sequence"/>
</dbReference>
<dbReference type="GO" id="GO:0051321">
    <property type="term" value="P:meiotic cell cycle"/>
    <property type="evidence" value="ECO:0007669"/>
    <property type="project" value="TreeGrafter"/>
</dbReference>
<dbReference type="Gene3D" id="1.20.120.1900">
    <property type="entry name" value="Gamma-tubulin complex, C-terminal domain"/>
    <property type="match status" value="1"/>
</dbReference>
<dbReference type="GO" id="GO:0000930">
    <property type="term" value="C:gamma-tubulin complex"/>
    <property type="evidence" value="ECO:0007669"/>
    <property type="project" value="TreeGrafter"/>
</dbReference>
<protein>
    <recommendedName>
        <fullName evidence="5">Spindle pole body component</fullName>
    </recommendedName>
</protein>
<dbReference type="InterPro" id="IPR007259">
    <property type="entry name" value="GCP"/>
</dbReference>
<feature type="domain" description="Gamma tubulin complex component protein N-terminal" evidence="7">
    <location>
        <begin position="60"/>
        <end position="397"/>
    </location>
</feature>
<dbReference type="GO" id="GO:0051225">
    <property type="term" value="P:spindle assembly"/>
    <property type="evidence" value="ECO:0007669"/>
    <property type="project" value="TreeGrafter"/>
</dbReference>
<evidence type="ECO:0000313" key="9">
    <source>
        <dbReference type="Proteomes" id="UP001165120"/>
    </source>
</evidence>
<evidence type="ECO:0000256" key="4">
    <source>
        <dbReference type="ARBA" id="ARBA00023212"/>
    </source>
</evidence>
<evidence type="ECO:0000259" key="6">
    <source>
        <dbReference type="Pfam" id="PF04130"/>
    </source>
</evidence>
<dbReference type="GO" id="GO:0044732">
    <property type="term" value="C:mitotic spindle pole body"/>
    <property type="evidence" value="ECO:0007669"/>
    <property type="project" value="TreeGrafter"/>
</dbReference>
<evidence type="ECO:0000256" key="2">
    <source>
        <dbReference type="ARBA" id="ARBA00022490"/>
    </source>
</evidence>
<evidence type="ECO:0000313" key="8">
    <source>
        <dbReference type="EMBL" id="GME68349.1"/>
    </source>
</evidence>
<dbReference type="GO" id="GO:0043015">
    <property type="term" value="F:gamma-tubulin binding"/>
    <property type="evidence" value="ECO:0007669"/>
    <property type="project" value="InterPro"/>
</dbReference>
<gene>
    <name evidence="8" type="ORF">Cboi02_000159200</name>
</gene>
<dbReference type="EMBL" id="BSXN01000390">
    <property type="protein sequence ID" value="GME68349.1"/>
    <property type="molecule type" value="Genomic_DNA"/>
</dbReference>
<organism evidence="8 9">
    <name type="scientific">Candida boidinii</name>
    <name type="common">Yeast</name>
    <dbReference type="NCBI Taxonomy" id="5477"/>
    <lineage>
        <taxon>Eukaryota</taxon>
        <taxon>Fungi</taxon>
        <taxon>Dikarya</taxon>
        <taxon>Ascomycota</taxon>
        <taxon>Saccharomycotina</taxon>
        <taxon>Pichiomycetes</taxon>
        <taxon>Pichiales</taxon>
        <taxon>Pichiaceae</taxon>
        <taxon>Ogataea</taxon>
        <taxon>Ogataea/Candida clade</taxon>
    </lineage>
</organism>